<reference evidence="8" key="1">
    <citation type="submission" date="2022-07" db="EMBL/GenBank/DDBJ databases">
        <title>Phylogenomic reconstructions and comparative analyses of Kickxellomycotina fungi.</title>
        <authorList>
            <person name="Reynolds N.K."/>
            <person name="Stajich J.E."/>
            <person name="Barry K."/>
            <person name="Grigoriev I.V."/>
            <person name="Crous P."/>
            <person name="Smith M.E."/>
        </authorList>
    </citation>
    <scope>NUCLEOTIDE SEQUENCE</scope>
    <source>
        <strain evidence="8">IMI 214461</strain>
    </source>
</reference>
<protein>
    <recommendedName>
        <fullName evidence="7">Homeobox domain-containing protein</fullName>
    </recommendedName>
</protein>
<keyword evidence="2 4" id="KW-0371">Homeobox</keyword>
<dbReference type="Pfam" id="PF00046">
    <property type="entry name" value="Homeodomain"/>
    <property type="match status" value="1"/>
</dbReference>
<dbReference type="InterPro" id="IPR009057">
    <property type="entry name" value="Homeodomain-like_sf"/>
</dbReference>
<feature type="compositionally biased region" description="Polar residues" evidence="6">
    <location>
        <begin position="29"/>
        <end position="43"/>
    </location>
</feature>
<evidence type="ECO:0000256" key="2">
    <source>
        <dbReference type="ARBA" id="ARBA00023155"/>
    </source>
</evidence>
<evidence type="ECO:0000256" key="5">
    <source>
        <dbReference type="RuleBase" id="RU000682"/>
    </source>
</evidence>
<dbReference type="OrthoDB" id="6159439at2759"/>
<evidence type="ECO:0000259" key="7">
    <source>
        <dbReference type="PROSITE" id="PS50071"/>
    </source>
</evidence>
<keyword evidence="1 4" id="KW-0238">DNA-binding</keyword>
<feature type="region of interest" description="Disordered" evidence="6">
    <location>
        <begin position="17"/>
        <end position="43"/>
    </location>
</feature>
<dbReference type="EMBL" id="JANBQF010000016">
    <property type="protein sequence ID" value="KAJ2007861.1"/>
    <property type="molecule type" value="Genomic_DNA"/>
</dbReference>
<dbReference type="Proteomes" id="UP001150907">
    <property type="component" value="Unassembled WGS sequence"/>
</dbReference>
<comment type="subcellular location">
    <subcellularLocation>
        <location evidence="4 5">Nucleus</location>
    </subcellularLocation>
</comment>
<evidence type="ECO:0000313" key="8">
    <source>
        <dbReference type="EMBL" id="KAJ2007861.1"/>
    </source>
</evidence>
<feature type="DNA-binding region" description="Homeobox" evidence="4">
    <location>
        <begin position="136"/>
        <end position="195"/>
    </location>
</feature>
<accession>A0A9W8EHS6</accession>
<feature type="compositionally biased region" description="Polar residues" evidence="6">
    <location>
        <begin position="505"/>
        <end position="526"/>
    </location>
</feature>
<dbReference type="PANTHER" id="PTHR24327">
    <property type="entry name" value="HOMEOBOX PROTEIN"/>
    <property type="match status" value="1"/>
</dbReference>
<evidence type="ECO:0000256" key="3">
    <source>
        <dbReference type="ARBA" id="ARBA00023242"/>
    </source>
</evidence>
<dbReference type="PANTHER" id="PTHR24327:SF41">
    <property type="entry name" value="BRAIN-SPECIFIC HOMEOBOX PROTEIN"/>
    <property type="match status" value="1"/>
</dbReference>
<organism evidence="8 9">
    <name type="scientific">Coemansia thaxteri</name>
    <dbReference type="NCBI Taxonomy" id="2663907"/>
    <lineage>
        <taxon>Eukaryota</taxon>
        <taxon>Fungi</taxon>
        <taxon>Fungi incertae sedis</taxon>
        <taxon>Zoopagomycota</taxon>
        <taxon>Kickxellomycotina</taxon>
        <taxon>Kickxellomycetes</taxon>
        <taxon>Kickxellales</taxon>
        <taxon>Kickxellaceae</taxon>
        <taxon>Coemansia</taxon>
    </lineage>
</organism>
<comment type="caution">
    <text evidence="8">The sequence shown here is derived from an EMBL/GenBank/DDBJ whole genome shotgun (WGS) entry which is preliminary data.</text>
</comment>
<gene>
    <name evidence="8" type="ORF">H4R26_000529</name>
</gene>
<sequence>MDSIQSQLVSGLIWQSPPGQLPTAPFKPQSVQFPQTQPSQQSHFFSTPAGVRAADAISQALSISTTAGQYAPVSSGINQDIGESIAAMSNGANGGILSLDGKSSPKKDCSMDTDEDDSQPGYDGAEGSPDPSGEGFSKKRHRLRPEQTRRLLEIFERTTKPDSDMRKVLGKQLDMTPRTVQIWFQNRRAKIKREGAAIGHQRPASYFPPGSQPGRNRLTFNRAFMNRRPLGRVASDGYDHLRGMPVYDQHAHNVIHGLPLQSPSQVSIPMDVPAHMPAHLMHAAPSHLFGHSAMGVPAGQGQAGYNRSPPASSGLAPASMDGMDRMLGNVLPLDLRGQPAYPHQGNHMYQGGLPDGHPASHAAATSGGHLPPAPLSAQGHDFGQHRMRSYTADSHTLAHMARMTQQFDGSMHEHGSGYVPELSLNPHSRHGEFISPHDPLADLSPTDIPSAGALLASRQRRLQDWKIISNIDATRASGNNDLAQSFVAASANAASRMGISVPQQLSGLSQSAPSSAGIVESSSPPARSSHMRARVASDIARSTHAANMSCSDVTAFNAAAASGRATSPPPHMFHASSDNSALQNFASSYGSASCSNYACDVVGSSERVDANIPHASSMAAADGGLFLSGSGAQFNFTQDQLIDELLMQCNSIDLLPSANGLAQALHQSTLDLDSISQNEGFGGLGQQLFAPGSPSPKISVPSQVAAGDSDGPASRENAGAKASKPATDGRKTSSLLFSSSKFLAEALASTGQGGEPASSSFAPTTVASLPAANNDPEPNTMLASSFLFGSAALCHTVGADLGSAKHGLGAANIVSVASGEPVGQRDLMIEQLEQYSTA</sequence>
<dbReference type="Gene3D" id="1.10.10.60">
    <property type="entry name" value="Homeodomain-like"/>
    <property type="match status" value="1"/>
</dbReference>
<evidence type="ECO:0000256" key="4">
    <source>
        <dbReference type="PROSITE-ProRule" id="PRU00108"/>
    </source>
</evidence>
<dbReference type="InterPro" id="IPR050460">
    <property type="entry name" value="Distal-less_Homeobox_TF"/>
</dbReference>
<dbReference type="GO" id="GO:0005634">
    <property type="term" value="C:nucleus"/>
    <property type="evidence" value="ECO:0007669"/>
    <property type="project" value="UniProtKB-SubCell"/>
</dbReference>
<evidence type="ECO:0000313" key="9">
    <source>
        <dbReference type="Proteomes" id="UP001150907"/>
    </source>
</evidence>
<feature type="region of interest" description="Disordered" evidence="6">
    <location>
        <begin position="96"/>
        <end position="148"/>
    </location>
</feature>
<evidence type="ECO:0000256" key="1">
    <source>
        <dbReference type="ARBA" id="ARBA00023125"/>
    </source>
</evidence>
<feature type="domain" description="Homeobox" evidence="7">
    <location>
        <begin position="134"/>
        <end position="194"/>
    </location>
</feature>
<dbReference type="AlphaFoldDB" id="A0A9W8EHS6"/>
<keyword evidence="9" id="KW-1185">Reference proteome</keyword>
<dbReference type="CDD" id="cd00086">
    <property type="entry name" value="homeodomain"/>
    <property type="match status" value="1"/>
</dbReference>
<feature type="region of interest" description="Disordered" evidence="6">
    <location>
        <begin position="505"/>
        <end position="535"/>
    </location>
</feature>
<dbReference type="PROSITE" id="PS50071">
    <property type="entry name" value="HOMEOBOX_2"/>
    <property type="match status" value="1"/>
</dbReference>
<dbReference type="InterPro" id="IPR001356">
    <property type="entry name" value="HD"/>
</dbReference>
<dbReference type="SUPFAM" id="SSF46689">
    <property type="entry name" value="Homeodomain-like"/>
    <property type="match status" value="1"/>
</dbReference>
<feature type="region of interest" description="Disordered" evidence="6">
    <location>
        <begin position="683"/>
        <end position="732"/>
    </location>
</feature>
<dbReference type="GO" id="GO:0000978">
    <property type="term" value="F:RNA polymerase II cis-regulatory region sequence-specific DNA binding"/>
    <property type="evidence" value="ECO:0007669"/>
    <property type="project" value="TreeGrafter"/>
</dbReference>
<dbReference type="SMART" id="SM00389">
    <property type="entry name" value="HOX"/>
    <property type="match status" value="1"/>
</dbReference>
<proteinExistence type="predicted"/>
<name>A0A9W8EHS6_9FUNG</name>
<evidence type="ECO:0000256" key="6">
    <source>
        <dbReference type="SAM" id="MobiDB-lite"/>
    </source>
</evidence>
<dbReference type="GO" id="GO:0000981">
    <property type="term" value="F:DNA-binding transcription factor activity, RNA polymerase II-specific"/>
    <property type="evidence" value="ECO:0007669"/>
    <property type="project" value="TreeGrafter"/>
</dbReference>
<keyword evidence="3 4" id="KW-0539">Nucleus</keyword>